<evidence type="ECO:0000256" key="2">
    <source>
        <dbReference type="SAM" id="MobiDB-lite"/>
    </source>
</evidence>
<dbReference type="EnsemblProtists" id="PYU1_T008612">
    <property type="protein sequence ID" value="PYU1_T008612"/>
    <property type="gene ID" value="PYU1_G008595"/>
</dbReference>
<protein>
    <submittedName>
        <fullName evidence="3">Uncharacterized protein</fullName>
    </submittedName>
</protein>
<feature type="compositionally biased region" description="Basic and acidic residues" evidence="2">
    <location>
        <begin position="47"/>
        <end position="57"/>
    </location>
</feature>
<dbReference type="Proteomes" id="UP000019132">
    <property type="component" value="Unassembled WGS sequence"/>
</dbReference>
<reference evidence="4" key="1">
    <citation type="journal article" date="2010" name="Genome Biol.">
        <title>Genome sequence of the necrotrophic plant pathogen Pythium ultimum reveals original pathogenicity mechanisms and effector repertoire.</title>
        <authorList>
            <person name="Levesque C.A."/>
            <person name="Brouwer H."/>
            <person name="Cano L."/>
            <person name="Hamilton J.P."/>
            <person name="Holt C."/>
            <person name="Huitema E."/>
            <person name="Raffaele S."/>
            <person name="Robideau G.P."/>
            <person name="Thines M."/>
            <person name="Win J."/>
            <person name="Zerillo M.M."/>
            <person name="Beakes G.W."/>
            <person name="Boore J.L."/>
            <person name="Busam D."/>
            <person name="Dumas B."/>
            <person name="Ferriera S."/>
            <person name="Fuerstenberg S.I."/>
            <person name="Gachon C.M."/>
            <person name="Gaulin E."/>
            <person name="Govers F."/>
            <person name="Grenville-Briggs L."/>
            <person name="Horner N."/>
            <person name="Hostetler J."/>
            <person name="Jiang R.H."/>
            <person name="Johnson J."/>
            <person name="Krajaejun T."/>
            <person name="Lin H."/>
            <person name="Meijer H.J."/>
            <person name="Moore B."/>
            <person name="Morris P."/>
            <person name="Phuntmart V."/>
            <person name="Puiu D."/>
            <person name="Shetty J."/>
            <person name="Stajich J.E."/>
            <person name="Tripathy S."/>
            <person name="Wawra S."/>
            <person name="van West P."/>
            <person name="Whitty B.R."/>
            <person name="Coutinho P.M."/>
            <person name="Henrissat B."/>
            <person name="Martin F."/>
            <person name="Thomas P.D."/>
            <person name="Tyler B.M."/>
            <person name="De Vries R.P."/>
            <person name="Kamoun S."/>
            <person name="Yandell M."/>
            <person name="Tisserat N."/>
            <person name="Buell C.R."/>
        </authorList>
    </citation>
    <scope>NUCLEOTIDE SEQUENCE</scope>
    <source>
        <strain evidence="4">DAOM:BR144</strain>
    </source>
</reference>
<dbReference type="AlphaFoldDB" id="K3WUG5"/>
<evidence type="ECO:0000313" key="4">
    <source>
        <dbReference type="Proteomes" id="UP000019132"/>
    </source>
</evidence>
<name>K3WUG5_GLOUD</name>
<reference evidence="4" key="2">
    <citation type="submission" date="2010-04" db="EMBL/GenBank/DDBJ databases">
        <authorList>
            <person name="Buell R."/>
            <person name="Hamilton J."/>
            <person name="Hostetler J."/>
        </authorList>
    </citation>
    <scope>NUCLEOTIDE SEQUENCE [LARGE SCALE GENOMIC DNA]</scope>
    <source>
        <strain evidence="4">DAOM:BR144</strain>
    </source>
</reference>
<accession>K3WUG5</accession>
<sequence>MAATRGLEKLQHATHELFAIADTPVELSNLKKVWGLRSADESDDDGNASREEANEARAQRLLQSVEDLDTALNHELAYFALRIEDAMQQLQQFQTLLQRQIDEKKQFEEKSRPPQVAVTEDAVDVMQQQQNAIAHPPPPVADDDEPPVAAQEHVTTVFASPEQTQHLHHTSVLPEPLMPAGIVLLPGAIATNDQEDDETSSSAKKDE</sequence>
<feature type="coiled-coil region" evidence="1">
    <location>
        <begin position="83"/>
        <end position="110"/>
    </location>
</feature>
<keyword evidence="1" id="KW-0175">Coiled coil</keyword>
<dbReference type="HOGENOM" id="CLU_1296653_0_0_1"/>
<keyword evidence="4" id="KW-1185">Reference proteome</keyword>
<evidence type="ECO:0000313" key="3">
    <source>
        <dbReference type="EnsemblProtists" id="PYU1_T008612"/>
    </source>
</evidence>
<evidence type="ECO:0000256" key="1">
    <source>
        <dbReference type="SAM" id="Coils"/>
    </source>
</evidence>
<dbReference type="EMBL" id="GL376613">
    <property type="status" value="NOT_ANNOTATED_CDS"/>
    <property type="molecule type" value="Genomic_DNA"/>
</dbReference>
<proteinExistence type="predicted"/>
<dbReference type="VEuPathDB" id="FungiDB:PYU1_G008595"/>
<organism evidence="3 4">
    <name type="scientific">Globisporangium ultimum (strain ATCC 200006 / CBS 805.95 / DAOM BR144)</name>
    <name type="common">Pythium ultimum</name>
    <dbReference type="NCBI Taxonomy" id="431595"/>
    <lineage>
        <taxon>Eukaryota</taxon>
        <taxon>Sar</taxon>
        <taxon>Stramenopiles</taxon>
        <taxon>Oomycota</taxon>
        <taxon>Peronosporomycetes</taxon>
        <taxon>Pythiales</taxon>
        <taxon>Pythiaceae</taxon>
        <taxon>Globisporangium</taxon>
    </lineage>
</organism>
<reference evidence="3" key="3">
    <citation type="submission" date="2015-02" db="UniProtKB">
        <authorList>
            <consortium name="EnsemblProtists"/>
        </authorList>
    </citation>
    <scope>IDENTIFICATION</scope>
    <source>
        <strain evidence="3">DAOM BR144</strain>
    </source>
</reference>
<feature type="region of interest" description="Disordered" evidence="2">
    <location>
        <begin position="38"/>
        <end position="57"/>
    </location>
</feature>
<feature type="region of interest" description="Disordered" evidence="2">
    <location>
        <begin position="186"/>
        <end position="207"/>
    </location>
</feature>